<comment type="caution">
    <text evidence="6">The sequence shown here is derived from an EMBL/GenBank/DDBJ whole genome shotgun (WGS) entry which is preliminary data.</text>
</comment>
<dbReference type="InterPro" id="IPR035418">
    <property type="entry name" value="AraC-bd_2"/>
</dbReference>
<sequence>MRDGQMGPTGTYHRRLILPPTGGRDAARGPVAGSPIRDPSVASAAAPRRDDGRAASPVNRPRDVKSQEIMSASTDFRPVLVERKQAGPGSAPAIPRPRPSDAGPHRRVLYRGTDPAAVHAAVASRLGPHRLRVPGGRINATFRALHEGVVTIHELAYGARADVYLDGSSPDYLIPIRHRGWGRVLIDGTENTLSPCVLGPDRPSRLSWEPDTSVVLLRIPGEVMQRAMGTGVVRSPWGSRELGPYLDAGDLGVRQWLSLARDFATMVDSGGGHLVGSRTATRHFEQVLVHGLLSCAPAHGTGPLRTGSGADEPNGLRRALAYCAEHAGEPISVGAVAAAAGMSVRTLQEKFRVHLGVTPVGHLRRVRLAGAHADLVNVAEGRSRDTVTDIALRWGFGHLGRFGSMYRETYGQLPSYTLRHGAAEDKVSRAAG</sequence>
<dbReference type="Gene3D" id="1.10.10.60">
    <property type="entry name" value="Homeodomain-like"/>
    <property type="match status" value="1"/>
</dbReference>
<dbReference type="PROSITE" id="PS01124">
    <property type="entry name" value="HTH_ARAC_FAMILY_2"/>
    <property type="match status" value="1"/>
</dbReference>
<dbReference type="InterPro" id="IPR018060">
    <property type="entry name" value="HTH_AraC"/>
</dbReference>
<keyword evidence="3" id="KW-0804">Transcription</keyword>
<evidence type="ECO:0000256" key="3">
    <source>
        <dbReference type="ARBA" id="ARBA00023163"/>
    </source>
</evidence>
<dbReference type="InterPro" id="IPR050204">
    <property type="entry name" value="AraC_XylS_family_regulators"/>
</dbReference>
<dbReference type="PANTHER" id="PTHR46796">
    <property type="entry name" value="HTH-TYPE TRANSCRIPTIONAL ACTIVATOR RHAS-RELATED"/>
    <property type="match status" value="1"/>
</dbReference>
<protein>
    <recommendedName>
        <fullName evidence="5">HTH araC/xylS-type domain-containing protein</fullName>
    </recommendedName>
</protein>
<keyword evidence="2" id="KW-0238">DNA-binding</keyword>
<dbReference type="InterPro" id="IPR009057">
    <property type="entry name" value="Homeodomain-like_sf"/>
</dbReference>
<evidence type="ECO:0000256" key="1">
    <source>
        <dbReference type="ARBA" id="ARBA00023015"/>
    </source>
</evidence>
<evidence type="ECO:0000313" key="7">
    <source>
        <dbReference type="Proteomes" id="UP000190037"/>
    </source>
</evidence>
<keyword evidence="7" id="KW-1185">Reference proteome</keyword>
<proteinExistence type="predicted"/>
<accession>A0A1T3NL17</accession>
<dbReference type="SUPFAM" id="SSF46689">
    <property type="entry name" value="Homeodomain-like"/>
    <property type="match status" value="1"/>
</dbReference>
<dbReference type="GO" id="GO:0043565">
    <property type="term" value="F:sequence-specific DNA binding"/>
    <property type="evidence" value="ECO:0007669"/>
    <property type="project" value="InterPro"/>
</dbReference>
<feature type="region of interest" description="Disordered" evidence="4">
    <location>
        <begin position="1"/>
        <end position="105"/>
    </location>
</feature>
<dbReference type="GO" id="GO:0003700">
    <property type="term" value="F:DNA-binding transcription factor activity"/>
    <property type="evidence" value="ECO:0007669"/>
    <property type="project" value="InterPro"/>
</dbReference>
<reference evidence="6 7" key="1">
    <citation type="submission" date="2017-03" db="EMBL/GenBank/DDBJ databases">
        <title>Draft genome sequence of Streptomyces scabrisporus NF3, endophyte isolated from Amphipterygium adstringens.</title>
        <authorList>
            <person name="Vazquez M."/>
            <person name="Ceapa C.D."/>
            <person name="Rodriguez Luna D."/>
            <person name="Sanchez Esquivel S."/>
        </authorList>
    </citation>
    <scope>NUCLEOTIDE SEQUENCE [LARGE SCALE GENOMIC DNA]</scope>
    <source>
        <strain evidence="6 7">NF3</strain>
    </source>
</reference>
<name>A0A1T3NL17_9ACTN</name>
<keyword evidence="1" id="KW-0805">Transcription regulation</keyword>
<evidence type="ECO:0000256" key="4">
    <source>
        <dbReference type="SAM" id="MobiDB-lite"/>
    </source>
</evidence>
<gene>
    <name evidence="6" type="ORF">B4N89_43960</name>
</gene>
<dbReference type="SMART" id="SM00342">
    <property type="entry name" value="HTH_ARAC"/>
    <property type="match status" value="1"/>
</dbReference>
<dbReference type="Pfam" id="PF12833">
    <property type="entry name" value="HTH_18"/>
    <property type="match status" value="1"/>
</dbReference>
<dbReference type="PANTHER" id="PTHR46796:SF12">
    <property type="entry name" value="HTH-TYPE DNA-BINDING TRANSCRIPTIONAL ACTIVATOR EUTR"/>
    <property type="match status" value="1"/>
</dbReference>
<dbReference type="Proteomes" id="UP000190037">
    <property type="component" value="Unassembled WGS sequence"/>
</dbReference>
<feature type="domain" description="HTH araC/xylS-type" evidence="5">
    <location>
        <begin position="317"/>
        <end position="420"/>
    </location>
</feature>
<evidence type="ECO:0000256" key="2">
    <source>
        <dbReference type="ARBA" id="ARBA00023125"/>
    </source>
</evidence>
<organism evidence="6 7">
    <name type="scientific">Embleya scabrispora</name>
    <dbReference type="NCBI Taxonomy" id="159449"/>
    <lineage>
        <taxon>Bacteria</taxon>
        <taxon>Bacillati</taxon>
        <taxon>Actinomycetota</taxon>
        <taxon>Actinomycetes</taxon>
        <taxon>Kitasatosporales</taxon>
        <taxon>Streptomycetaceae</taxon>
        <taxon>Embleya</taxon>
    </lineage>
</organism>
<dbReference type="Pfam" id="PF14525">
    <property type="entry name" value="AraC_binding_2"/>
    <property type="match status" value="1"/>
</dbReference>
<dbReference type="EMBL" id="MWQN01000004">
    <property type="protein sequence ID" value="OPC77462.1"/>
    <property type="molecule type" value="Genomic_DNA"/>
</dbReference>
<evidence type="ECO:0000313" key="6">
    <source>
        <dbReference type="EMBL" id="OPC77462.1"/>
    </source>
</evidence>
<dbReference type="AlphaFoldDB" id="A0A1T3NL17"/>
<evidence type="ECO:0000259" key="5">
    <source>
        <dbReference type="PROSITE" id="PS01124"/>
    </source>
</evidence>